<keyword evidence="2" id="KW-0812">Transmembrane</keyword>
<comment type="caution">
    <text evidence="3">The sequence shown here is derived from an EMBL/GenBank/DDBJ whole genome shotgun (WGS) entry which is preliminary data.</text>
</comment>
<evidence type="ECO:0000256" key="1">
    <source>
        <dbReference type="SAM" id="MobiDB-lite"/>
    </source>
</evidence>
<feature type="region of interest" description="Disordered" evidence="1">
    <location>
        <begin position="63"/>
        <end position="94"/>
    </location>
</feature>
<dbReference type="EMBL" id="QQWO01000005">
    <property type="protein sequence ID" value="RSV04728.1"/>
    <property type="molecule type" value="Genomic_DNA"/>
</dbReference>
<dbReference type="Proteomes" id="UP000286681">
    <property type="component" value="Unassembled WGS sequence"/>
</dbReference>
<protein>
    <submittedName>
        <fullName evidence="3">Uncharacterized protein</fullName>
    </submittedName>
</protein>
<reference evidence="3 4" key="1">
    <citation type="submission" date="2018-07" db="EMBL/GenBank/DDBJ databases">
        <title>Genomic and Epidemiologic Investigation of an Indolent Hospital Outbreak.</title>
        <authorList>
            <person name="Johnson R.C."/>
            <person name="Deming C."/>
            <person name="Conlan S."/>
            <person name="Zellmer C.J."/>
            <person name="Michelin A.V."/>
            <person name="Lee-Lin S."/>
            <person name="Thomas P.J."/>
            <person name="Park M."/>
            <person name="Weingarten R.A."/>
            <person name="Less J."/>
            <person name="Dekker J.P."/>
            <person name="Frank K.M."/>
            <person name="Musser K.A."/>
            <person name="Mcquiston J.R."/>
            <person name="Henderson D.K."/>
            <person name="Lau A.F."/>
            <person name="Palmore T.N."/>
            <person name="Segre J.A."/>
        </authorList>
    </citation>
    <scope>NUCLEOTIDE SEQUENCE [LARGE SCALE GENOMIC DNA]</scope>
    <source>
        <strain evidence="3 4">SK-NIH.Env10_0317</strain>
    </source>
</reference>
<sequence>MMIDDLDKALNRLRIDVDPVRLALLEERVLSRIRANAIAGSAPGLGTAALAAIGAILLGALSSGPSEADAPGRIVAPFGPSSPLAPSALPATGD</sequence>
<organism evidence="3 4">
    <name type="scientific">Sphingomonas koreensis</name>
    <dbReference type="NCBI Taxonomy" id="93064"/>
    <lineage>
        <taxon>Bacteria</taxon>
        <taxon>Pseudomonadati</taxon>
        <taxon>Pseudomonadota</taxon>
        <taxon>Alphaproteobacteria</taxon>
        <taxon>Sphingomonadales</taxon>
        <taxon>Sphingomonadaceae</taxon>
        <taxon>Sphingomonas</taxon>
    </lineage>
</organism>
<keyword evidence="2" id="KW-1133">Transmembrane helix</keyword>
<feature type="compositionally biased region" description="Low complexity" evidence="1">
    <location>
        <begin position="81"/>
        <end position="94"/>
    </location>
</feature>
<accession>A0AAJ4S442</accession>
<dbReference type="AlphaFoldDB" id="A0AAJ4S442"/>
<evidence type="ECO:0000313" key="3">
    <source>
        <dbReference type="EMBL" id="RSV04728.1"/>
    </source>
</evidence>
<gene>
    <name evidence="3" type="ORF">CA257_07370</name>
</gene>
<keyword evidence="2" id="KW-0472">Membrane</keyword>
<evidence type="ECO:0000256" key="2">
    <source>
        <dbReference type="SAM" id="Phobius"/>
    </source>
</evidence>
<dbReference type="RefSeq" id="WP_083629600.1">
    <property type="nucleotide sequence ID" value="NZ_CP018820.1"/>
</dbReference>
<feature type="transmembrane region" description="Helical" evidence="2">
    <location>
        <begin position="37"/>
        <end position="61"/>
    </location>
</feature>
<evidence type="ECO:0000313" key="4">
    <source>
        <dbReference type="Proteomes" id="UP000286681"/>
    </source>
</evidence>
<name>A0AAJ4S442_9SPHN</name>
<dbReference type="GeneID" id="44133401"/>
<proteinExistence type="predicted"/>